<reference evidence="2" key="1">
    <citation type="submission" date="2016-07" db="EMBL/GenBank/DDBJ databases">
        <authorList>
            <person name="Florea S."/>
            <person name="Webb J.S."/>
            <person name="Jaromczyk J."/>
            <person name="Schardl C.L."/>
        </authorList>
    </citation>
    <scope>NUCLEOTIDE SEQUENCE [LARGE SCALE GENOMIC DNA]</scope>
    <source>
        <strain evidence="2">1YdBTEX2</strain>
        <plasmid evidence="2">Plasmid pve_Plasmid</plasmid>
    </source>
</reference>
<protein>
    <submittedName>
        <fullName evidence="1">Uncharacterized protein</fullName>
    </submittedName>
</protein>
<dbReference type="Proteomes" id="UP000245431">
    <property type="component" value="Plasmid PVE_plasmid"/>
</dbReference>
<dbReference type="AlphaFoldDB" id="A0A1D3KAQ5"/>
<name>A0A1D3KAQ5_PSEVE</name>
<geneLocation type="plasmid" evidence="2">
    <name>pve_Plasmid</name>
</geneLocation>
<evidence type="ECO:0000313" key="1">
    <source>
        <dbReference type="EMBL" id="SBW85388.1"/>
    </source>
</evidence>
<evidence type="ECO:0000313" key="2">
    <source>
        <dbReference type="Proteomes" id="UP000245431"/>
    </source>
</evidence>
<organism evidence="1 2">
    <name type="scientific">Pseudomonas veronii 1YdBTEX2</name>
    <dbReference type="NCBI Taxonomy" id="1295141"/>
    <lineage>
        <taxon>Bacteria</taxon>
        <taxon>Pseudomonadati</taxon>
        <taxon>Pseudomonadota</taxon>
        <taxon>Gammaproteobacteria</taxon>
        <taxon>Pseudomonadales</taxon>
        <taxon>Pseudomonadaceae</taxon>
        <taxon>Pseudomonas</taxon>
    </lineage>
</organism>
<keyword evidence="1" id="KW-0614">Plasmid</keyword>
<proteinExistence type="predicted"/>
<dbReference type="EMBL" id="LT599585">
    <property type="protein sequence ID" value="SBW85388.1"/>
    <property type="molecule type" value="Genomic_DNA"/>
</dbReference>
<gene>
    <name evidence="1" type="ORF">PVE_P0349</name>
</gene>
<accession>A0A1D3KAQ5</accession>
<sequence length="44" mass="5440">MLFDRYAAERGTEGETKSRHRFQWRFLIAEQLLRTFFQHLLQVL</sequence>